<gene>
    <name evidence="1" type="ORF">HPB50_001756</name>
</gene>
<proteinExistence type="predicted"/>
<sequence length="716" mass="80163">MAATSKSKVDSEDAGFVDEIRLPCTRHNARVCQLLRRVTTCNEILWHAGLQLKDCSQGDIGDVSIAMVPALCRGLPCCRSSKHDDISAARLVRRLLSAHRCIVSVEMNYWFAKNTCLLKALARSTSVRRISIFGIPRNEPDVLHDLVTHLTSMDAISELVFLDGYEPCEAKMTIPVLLLQQPCTRITKLNVANLEMNPYMARLLIDALIANDTITELVVGTCVFASGPLDKPAEWFVRFLAKEKATLRKLVLRARHFNNTFALQALVEAISSVATLEELVAEWHARSRDCALFANVVSESRSLRSLTLLLGGCCNAPIPLHRARGTEAVDVRPWLLALRDNNVLRNLVLDIPWSTTEQCCFLLRKLPSNHCLENLVLSSLPDDGGLHEVCSIIRQRDFSSRVYIMDHHVGPDDVSTLFACKEATAITVSSKHFSRHTTGLRTTFDVLATCEHITSLSVRCYYFDRDVYASLTLYVKGSSALNELDIVVEVDDLGGKVDDSTLSSSMLHLFRGLSSNYAITKIALEWNVRLNDDHAHVLADAVLNNRRLCELSLMVIDEDFSAAMLDRLNPGLAQNYSITRLHLPVCKRRSAQVAEVQNLVQRNSSLVHRGTRFVLGDHDPYCASAVELVSQHPKVIDDVRREANLSAEGDAVDMIADALRLPCLTNMHEYMKLAGVVRERVVCGVRPDGRMQFDQIYDDCWLRIRHFLRVADIVQR</sequence>
<accession>A0ACB7T9W4</accession>
<dbReference type="Proteomes" id="UP000821845">
    <property type="component" value="Chromosome 10"/>
</dbReference>
<evidence type="ECO:0000313" key="2">
    <source>
        <dbReference type="Proteomes" id="UP000821845"/>
    </source>
</evidence>
<keyword evidence="2" id="KW-1185">Reference proteome</keyword>
<protein>
    <submittedName>
        <fullName evidence="1">Uncharacterized protein</fullName>
    </submittedName>
</protein>
<reference evidence="1" key="1">
    <citation type="submission" date="2020-05" db="EMBL/GenBank/DDBJ databases">
        <title>Large-scale comparative analyses of tick genomes elucidate their genetic diversity and vector capacities.</title>
        <authorList>
            <person name="Jia N."/>
            <person name="Wang J."/>
            <person name="Shi W."/>
            <person name="Du L."/>
            <person name="Sun Y."/>
            <person name="Zhan W."/>
            <person name="Jiang J."/>
            <person name="Wang Q."/>
            <person name="Zhang B."/>
            <person name="Ji P."/>
            <person name="Sakyi L.B."/>
            <person name="Cui X."/>
            <person name="Yuan T."/>
            <person name="Jiang B."/>
            <person name="Yang W."/>
            <person name="Lam T.T.-Y."/>
            <person name="Chang Q."/>
            <person name="Ding S."/>
            <person name="Wang X."/>
            <person name="Zhu J."/>
            <person name="Ruan X."/>
            <person name="Zhao L."/>
            <person name="Wei J."/>
            <person name="Que T."/>
            <person name="Du C."/>
            <person name="Cheng J."/>
            <person name="Dai P."/>
            <person name="Han X."/>
            <person name="Huang E."/>
            <person name="Gao Y."/>
            <person name="Liu J."/>
            <person name="Shao H."/>
            <person name="Ye R."/>
            <person name="Li L."/>
            <person name="Wei W."/>
            <person name="Wang X."/>
            <person name="Wang C."/>
            <person name="Yang T."/>
            <person name="Huo Q."/>
            <person name="Li W."/>
            <person name="Guo W."/>
            <person name="Chen H."/>
            <person name="Zhou L."/>
            <person name="Ni X."/>
            <person name="Tian J."/>
            <person name="Zhou Y."/>
            <person name="Sheng Y."/>
            <person name="Liu T."/>
            <person name="Pan Y."/>
            <person name="Xia L."/>
            <person name="Li J."/>
            <person name="Zhao F."/>
            <person name="Cao W."/>
        </authorList>
    </citation>
    <scope>NUCLEOTIDE SEQUENCE</scope>
    <source>
        <strain evidence="1">Hyas-2018</strain>
    </source>
</reference>
<dbReference type="EMBL" id="CM023490">
    <property type="protein sequence ID" value="KAH6942187.1"/>
    <property type="molecule type" value="Genomic_DNA"/>
</dbReference>
<organism evidence="1 2">
    <name type="scientific">Hyalomma asiaticum</name>
    <name type="common">Tick</name>
    <dbReference type="NCBI Taxonomy" id="266040"/>
    <lineage>
        <taxon>Eukaryota</taxon>
        <taxon>Metazoa</taxon>
        <taxon>Ecdysozoa</taxon>
        <taxon>Arthropoda</taxon>
        <taxon>Chelicerata</taxon>
        <taxon>Arachnida</taxon>
        <taxon>Acari</taxon>
        <taxon>Parasitiformes</taxon>
        <taxon>Ixodida</taxon>
        <taxon>Ixodoidea</taxon>
        <taxon>Ixodidae</taxon>
        <taxon>Hyalomminae</taxon>
        <taxon>Hyalomma</taxon>
    </lineage>
</organism>
<name>A0ACB7T9W4_HYAAI</name>
<comment type="caution">
    <text evidence="1">The sequence shown here is derived from an EMBL/GenBank/DDBJ whole genome shotgun (WGS) entry which is preliminary data.</text>
</comment>
<evidence type="ECO:0000313" key="1">
    <source>
        <dbReference type="EMBL" id="KAH6942187.1"/>
    </source>
</evidence>